<dbReference type="InterPro" id="IPR029044">
    <property type="entry name" value="Nucleotide-diphossugar_trans"/>
</dbReference>
<sequence length="517" mass="59321">MQKLPISVTILVKNAQSTFSECLSALVDFDEVIVLDNGSDDGTLDIAKKFANVKIYQSEFIGFGALKNLAISYATHEWILSVDSDEILESSTLEQIRLALSSMQPHHIYAMPRKNLYNGEWIKACGWYPDYVWRLFNKTFTRFNDNIIHESVILPKNAKLIKLTSGLKHYAFRDISHLLDKLQRYSSLWAKQHTFKRSSPLKALTHGLWTFVRNYFFKSGILYGYKGFTISVCNGLGAFFKYLKLYELQQTPPTCSLIITTYNQKERLALVLDSVKNLAFLPNEVLIADDGSLKDTKELIENYQKSFLCPLKHIWQKDDGFRLSEIRNKAIKAASGAYVIIIDGDMILHPHFVKDHLHFAKKGAFIQGSRVILNEKNTQEIMDSLSYHLAFKYGDMKAKKIPLLAKMIFATSTIKASYFDKRDFIKGIRGCNMGFYKADCVAINGFSEEFIGWGREDSEFVARFLFNGGEMRRLKFSAIAYHLYHKENTRSMLESNHAIYLRTIQNKSTFCQKGLKS</sequence>
<evidence type="ECO:0000259" key="4">
    <source>
        <dbReference type="Pfam" id="PF02709"/>
    </source>
</evidence>
<reference evidence="5 6" key="1">
    <citation type="submission" date="2018-06" db="EMBL/GenBank/DDBJ databases">
        <authorList>
            <consortium name="Pathogen Informatics"/>
            <person name="Doyle S."/>
        </authorList>
    </citation>
    <scope>NUCLEOTIDE SEQUENCE [LARGE SCALE GENOMIC DNA]</scope>
    <source>
        <strain evidence="5 6">NCTC12221</strain>
    </source>
</reference>
<feature type="domain" description="Galactosyltransferase C-terminal" evidence="4">
    <location>
        <begin position="414"/>
        <end position="486"/>
    </location>
</feature>
<protein>
    <submittedName>
        <fullName evidence="5">Putative two-domain glycosyltransferase</fullName>
        <ecNumber evidence="5">2.4.1.-</ecNumber>
    </submittedName>
</protein>
<dbReference type="GO" id="GO:0016757">
    <property type="term" value="F:glycosyltransferase activity"/>
    <property type="evidence" value="ECO:0007669"/>
    <property type="project" value="UniProtKB-KW"/>
</dbReference>
<dbReference type="Pfam" id="PF00535">
    <property type="entry name" value="Glycos_transf_2"/>
    <property type="match status" value="2"/>
</dbReference>
<dbReference type="EMBL" id="UGHZ01000003">
    <property type="protein sequence ID" value="STP13385.1"/>
    <property type="molecule type" value="Genomic_DNA"/>
</dbReference>
<dbReference type="SUPFAM" id="SSF53448">
    <property type="entry name" value="Nucleotide-diphospho-sugar transferases"/>
    <property type="match status" value="2"/>
</dbReference>
<accession>A0A377JVG4</accession>
<comment type="similarity">
    <text evidence="2">Belongs to the glycosyltransferase 2 family. WaaE/KdtX subfamily.</text>
</comment>
<feature type="domain" description="Glycosyltransferase 2-like" evidence="3">
    <location>
        <begin position="256"/>
        <end position="392"/>
    </location>
</feature>
<proteinExistence type="inferred from homology"/>
<evidence type="ECO:0000256" key="1">
    <source>
        <dbReference type="ARBA" id="ARBA00022679"/>
    </source>
</evidence>
<organism evidence="5 6">
    <name type="scientific">Helicobacter cinaedi</name>
    <dbReference type="NCBI Taxonomy" id="213"/>
    <lineage>
        <taxon>Bacteria</taxon>
        <taxon>Pseudomonadati</taxon>
        <taxon>Campylobacterota</taxon>
        <taxon>Epsilonproteobacteria</taxon>
        <taxon>Campylobacterales</taxon>
        <taxon>Helicobacteraceae</taxon>
        <taxon>Helicobacter</taxon>
    </lineage>
</organism>
<dbReference type="PANTHER" id="PTHR43630:SF2">
    <property type="entry name" value="GLYCOSYLTRANSFERASE"/>
    <property type="match status" value="1"/>
</dbReference>
<name>A0A377JVG4_9HELI</name>
<gene>
    <name evidence="5" type="primary">kfoC_4</name>
    <name evidence="5" type="ORF">NCTC12221_01458</name>
</gene>
<evidence type="ECO:0000256" key="2">
    <source>
        <dbReference type="ARBA" id="ARBA00038494"/>
    </source>
</evidence>
<evidence type="ECO:0000313" key="6">
    <source>
        <dbReference type="Proteomes" id="UP000255335"/>
    </source>
</evidence>
<evidence type="ECO:0000313" key="5">
    <source>
        <dbReference type="EMBL" id="STP13385.1"/>
    </source>
</evidence>
<keyword evidence="1 5" id="KW-0808">Transferase</keyword>
<dbReference type="CDD" id="cd02511">
    <property type="entry name" value="Beta4Glucosyltransferase"/>
    <property type="match status" value="1"/>
</dbReference>
<keyword evidence="5" id="KW-0328">Glycosyltransferase</keyword>
<dbReference type="RefSeq" id="WP_115026590.1">
    <property type="nucleotide sequence ID" value="NZ_UGHZ01000003.1"/>
</dbReference>
<dbReference type="EC" id="2.4.1.-" evidence="5"/>
<dbReference type="CDD" id="cd06420">
    <property type="entry name" value="GT2_Chondriotin_Pol_N"/>
    <property type="match status" value="1"/>
</dbReference>
<dbReference type="Proteomes" id="UP000255335">
    <property type="component" value="Unassembled WGS sequence"/>
</dbReference>
<dbReference type="InterPro" id="IPR027791">
    <property type="entry name" value="Galactosyl_T_C"/>
</dbReference>
<feature type="domain" description="Glycosyltransferase 2-like" evidence="3">
    <location>
        <begin position="7"/>
        <end position="101"/>
    </location>
</feature>
<dbReference type="Gene3D" id="3.90.550.10">
    <property type="entry name" value="Spore Coat Polysaccharide Biosynthesis Protein SpsA, Chain A"/>
    <property type="match status" value="2"/>
</dbReference>
<evidence type="ECO:0000259" key="3">
    <source>
        <dbReference type="Pfam" id="PF00535"/>
    </source>
</evidence>
<dbReference type="AlphaFoldDB" id="A0A377JVG4"/>
<dbReference type="Pfam" id="PF02709">
    <property type="entry name" value="Glyco_transf_7C"/>
    <property type="match status" value="1"/>
</dbReference>
<dbReference type="PANTHER" id="PTHR43630">
    <property type="entry name" value="POLY-BETA-1,6-N-ACETYL-D-GLUCOSAMINE SYNTHASE"/>
    <property type="match status" value="1"/>
</dbReference>
<dbReference type="InterPro" id="IPR001173">
    <property type="entry name" value="Glyco_trans_2-like"/>
</dbReference>